<dbReference type="AlphaFoldDB" id="A0A0V1GK93"/>
<feature type="region of interest" description="Disordered" evidence="1">
    <location>
        <begin position="1"/>
        <end position="51"/>
    </location>
</feature>
<dbReference type="EMBL" id="JYDP01001240">
    <property type="protein sequence ID" value="KRY98663.1"/>
    <property type="molecule type" value="Genomic_DNA"/>
</dbReference>
<feature type="compositionally biased region" description="Polar residues" evidence="1">
    <location>
        <begin position="1"/>
        <end position="14"/>
    </location>
</feature>
<feature type="compositionally biased region" description="Polar residues" evidence="1">
    <location>
        <begin position="29"/>
        <end position="39"/>
    </location>
</feature>
<evidence type="ECO:0000313" key="3">
    <source>
        <dbReference type="Proteomes" id="UP000055024"/>
    </source>
</evidence>
<sequence>MDQIDSIQISTSAQPIPKGGIPLGFKFQVLNTPRTTPEEQPSDAPRNSYRT</sequence>
<gene>
    <name evidence="2" type="ORF">T11_8176</name>
</gene>
<name>A0A0V1GK93_9BILA</name>
<organism evidence="2 3">
    <name type="scientific">Trichinella zimbabwensis</name>
    <dbReference type="NCBI Taxonomy" id="268475"/>
    <lineage>
        <taxon>Eukaryota</taxon>
        <taxon>Metazoa</taxon>
        <taxon>Ecdysozoa</taxon>
        <taxon>Nematoda</taxon>
        <taxon>Enoplea</taxon>
        <taxon>Dorylaimia</taxon>
        <taxon>Trichinellida</taxon>
        <taxon>Trichinellidae</taxon>
        <taxon>Trichinella</taxon>
    </lineage>
</organism>
<proteinExistence type="predicted"/>
<evidence type="ECO:0000256" key="1">
    <source>
        <dbReference type="SAM" id="MobiDB-lite"/>
    </source>
</evidence>
<evidence type="ECO:0000313" key="2">
    <source>
        <dbReference type="EMBL" id="KRY98663.1"/>
    </source>
</evidence>
<comment type="caution">
    <text evidence="2">The sequence shown here is derived from an EMBL/GenBank/DDBJ whole genome shotgun (WGS) entry which is preliminary data.</text>
</comment>
<reference evidence="2 3" key="1">
    <citation type="submission" date="2015-01" db="EMBL/GenBank/DDBJ databases">
        <title>Evolution of Trichinella species and genotypes.</title>
        <authorList>
            <person name="Korhonen P.K."/>
            <person name="Edoardo P."/>
            <person name="Giuseppe L.R."/>
            <person name="Gasser R.B."/>
        </authorList>
    </citation>
    <scope>NUCLEOTIDE SEQUENCE [LARGE SCALE GENOMIC DNA]</scope>
    <source>
        <strain evidence="2">ISS1029</strain>
    </source>
</reference>
<feature type="non-terminal residue" evidence="2">
    <location>
        <position position="51"/>
    </location>
</feature>
<keyword evidence="3" id="KW-1185">Reference proteome</keyword>
<dbReference type="Proteomes" id="UP000055024">
    <property type="component" value="Unassembled WGS sequence"/>
</dbReference>
<accession>A0A0V1GK93</accession>
<protein>
    <submittedName>
        <fullName evidence="2">Uncharacterized protein</fullName>
    </submittedName>
</protein>